<evidence type="ECO:0000313" key="2">
    <source>
        <dbReference type="EMBL" id="MBO7748435.1"/>
    </source>
</evidence>
<gene>
    <name evidence="2" type="ORF">I8J29_30040</name>
</gene>
<reference evidence="2 3" key="1">
    <citation type="submission" date="2021-03" db="EMBL/GenBank/DDBJ databases">
        <title>Paenibacillus artemisicola MWE-103 whole genome sequence.</title>
        <authorList>
            <person name="Ham Y.J."/>
        </authorList>
    </citation>
    <scope>NUCLEOTIDE SEQUENCE [LARGE SCALE GENOMIC DNA]</scope>
    <source>
        <strain evidence="2 3">MWE-103</strain>
    </source>
</reference>
<dbReference type="PANTHER" id="PTHR43072:SF58">
    <property type="entry name" value="N-ACETYLTRANSFERASE DOMAIN-CONTAINING PROTEIN"/>
    <property type="match status" value="1"/>
</dbReference>
<dbReference type="Gene3D" id="3.40.630.30">
    <property type="match status" value="1"/>
</dbReference>
<protein>
    <submittedName>
        <fullName evidence="2">GNAT family N-acetyltransferase</fullName>
    </submittedName>
</protein>
<comment type="caution">
    <text evidence="2">The sequence shown here is derived from an EMBL/GenBank/DDBJ whole genome shotgun (WGS) entry which is preliminary data.</text>
</comment>
<name>A0ABS3WJY3_9BACL</name>
<sequence length="154" mass="17306">MTTGIRVNQAAIGELDELAAVFDQYRVFYGQPSDVSAARAFLFERFEYRDSIVFAARDVRTDALVGFAQLYPAFSSISMARSLILNDLFVVPDARKRGIGQLLLDAALRYAKQTNAKGLELSTAAGNVAARRLYERNGYERDESFYHYFLSARP</sequence>
<dbReference type="Proteomes" id="UP000670947">
    <property type="component" value="Unassembled WGS sequence"/>
</dbReference>
<proteinExistence type="predicted"/>
<dbReference type="CDD" id="cd04301">
    <property type="entry name" value="NAT_SF"/>
    <property type="match status" value="1"/>
</dbReference>
<keyword evidence="3" id="KW-1185">Reference proteome</keyword>
<dbReference type="PROSITE" id="PS51186">
    <property type="entry name" value="GNAT"/>
    <property type="match status" value="1"/>
</dbReference>
<evidence type="ECO:0000313" key="3">
    <source>
        <dbReference type="Proteomes" id="UP000670947"/>
    </source>
</evidence>
<dbReference type="RefSeq" id="WP_208850994.1">
    <property type="nucleotide sequence ID" value="NZ_JAGGDJ010000057.1"/>
</dbReference>
<dbReference type="SUPFAM" id="SSF55729">
    <property type="entry name" value="Acyl-CoA N-acyltransferases (Nat)"/>
    <property type="match status" value="1"/>
</dbReference>
<accession>A0ABS3WJY3</accession>
<evidence type="ECO:0000259" key="1">
    <source>
        <dbReference type="PROSITE" id="PS51186"/>
    </source>
</evidence>
<dbReference type="Pfam" id="PF00583">
    <property type="entry name" value="Acetyltransf_1"/>
    <property type="match status" value="1"/>
</dbReference>
<organism evidence="2 3">
    <name type="scientific">Paenibacillus artemisiicola</name>
    <dbReference type="NCBI Taxonomy" id="1172618"/>
    <lineage>
        <taxon>Bacteria</taxon>
        <taxon>Bacillati</taxon>
        <taxon>Bacillota</taxon>
        <taxon>Bacilli</taxon>
        <taxon>Bacillales</taxon>
        <taxon>Paenibacillaceae</taxon>
        <taxon>Paenibacillus</taxon>
    </lineage>
</organism>
<dbReference type="InterPro" id="IPR016181">
    <property type="entry name" value="Acyl_CoA_acyltransferase"/>
</dbReference>
<dbReference type="InterPro" id="IPR000182">
    <property type="entry name" value="GNAT_dom"/>
</dbReference>
<dbReference type="EMBL" id="JAGGDJ010000057">
    <property type="protein sequence ID" value="MBO7748435.1"/>
    <property type="molecule type" value="Genomic_DNA"/>
</dbReference>
<dbReference type="PANTHER" id="PTHR43072">
    <property type="entry name" value="N-ACETYLTRANSFERASE"/>
    <property type="match status" value="1"/>
</dbReference>
<feature type="domain" description="N-acetyltransferase" evidence="1">
    <location>
        <begin position="5"/>
        <end position="154"/>
    </location>
</feature>